<evidence type="ECO:0000256" key="8">
    <source>
        <dbReference type="ARBA" id="ARBA00045980"/>
    </source>
</evidence>
<reference evidence="12 13" key="1">
    <citation type="submission" date="2019-01" db="EMBL/GenBank/DDBJ databases">
        <title>A draft genome assembly of the solar-powered sea slug Elysia chlorotica.</title>
        <authorList>
            <person name="Cai H."/>
            <person name="Li Q."/>
            <person name="Fang X."/>
            <person name="Li J."/>
            <person name="Curtis N.E."/>
            <person name="Altenburger A."/>
            <person name="Shibata T."/>
            <person name="Feng M."/>
            <person name="Maeda T."/>
            <person name="Schwartz J.A."/>
            <person name="Shigenobu S."/>
            <person name="Lundholm N."/>
            <person name="Nishiyama T."/>
            <person name="Yang H."/>
            <person name="Hasebe M."/>
            <person name="Li S."/>
            <person name="Pierce S.K."/>
            <person name="Wang J."/>
        </authorList>
    </citation>
    <scope>NUCLEOTIDE SEQUENCE [LARGE SCALE GENOMIC DNA]</scope>
    <source>
        <strain evidence="12">EC2010</strain>
        <tissue evidence="12">Whole organism of an adult</tissue>
    </source>
</reference>
<evidence type="ECO:0000256" key="9">
    <source>
        <dbReference type="ARBA" id="ARBA00048809"/>
    </source>
</evidence>
<comment type="domain">
    <text evidence="10">Subfamily III proteins have a conserved RTxK motif about 40-50 residues from the C-terminus; the threonine may be replaced by serine or cysteine.</text>
</comment>
<dbReference type="EC" id="3.1.3.-" evidence="10"/>
<dbReference type="OrthoDB" id="541375at2759"/>
<evidence type="ECO:0000256" key="4">
    <source>
        <dbReference type="ARBA" id="ARBA00022596"/>
    </source>
</evidence>
<dbReference type="InterPro" id="IPR002791">
    <property type="entry name" value="ARMT1-like_metal-bd"/>
</dbReference>
<sequence>MSRSKTPPPLSAKDPSSFAYPTMKDRIPVILSKVVDHLTRQKSIIVQEYGGEVAREELKAMIGAISELRHCVMTNKPAKPLRDSRCDAVLWNAELARQINLKREQEEASGRDAGDELGLRWFDDAWLWMECYLYRRIQEASLMCSLLKSFDVFGQQKQDAFKSAYKSISQLTTYLQEVIDKFKGHVPESEIGKHFIEFLQVSLWGNKCDLSISAGQVMTHDHNPMTQLVALKHRLLVDDTNTAYGILWEAAGVKGQNVRVDIVLDNAGFELVTDLCLAEFLITSRLASHVVFHAKSMPWFVSDVTLGDWDWTLNNMCRMNHVATSELCQRWQGYLKAKTWEVEAHDFWSMPNTYNEMSSASPDLFNRLSQSDFVIFKGDLNYRKLVSDRQWDPMTQFERALRGFHPAPLCSLRTLKCDCVVGLESGQAQAAENEDPNWMIGGDWAVISVCERRDSSPSLNTL</sequence>
<keyword evidence="10" id="KW-0808">Transferase</keyword>
<keyword evidence="5 10" id="KW-0479">Metal-binding</keyword>
<dbReference type="GO" id="GO:0032259">
    <property type="term" value="P:methylation"/>
    <property type="evidence" value="ECO:0007669"/>
    <property type="project" value="UniProtKB-KW"/>
</dbReference>
<name>A0A433SWA8_ELYCH</name>
<evidence type="ECO:0000313" key="12">
    <source>
        <dbReference type="EMBL" id="RUS73590.1"/>
    </source>
</evidence>
<dbReference type="PANTHER" id="PTHR12260">
    <property type="entry name" value="DAMAGE-CONTROL PHOSPHATASE ARMT1"/>
    <property type="match status" value="1"/>
</dbReference>
<comment type="similarity">
    <text evidence="3 10">Belongs to the damage-control phosphatase family. Sugar phosphate phosphatase III subfamily.</text>
</comment>
<dbReference type="GO" id="GO:0005634">
    <property type="term" value="C:nucleus"/>
    <property type="evidence" value="ECO:0007669"/>
    <property type="project" value="TreeGrafter"/>
</dbReference>
<dbReference type="GO" id="GO:0103026">
    <property type="term" value="F:fructose-1-phosphatase activity"/>
    <property type="evidence" value="ECO:0007669"/>
    <property type="project" value="RHEA"/>
</dbReference>
<keyword evidence="13" id="KW-1185">Reference proteome</keyword>
<evidence type="ECO:0000256" key="2">
    <source>
        <dbReference type="ARBA" id="ARBA00001326"/>
    </source>
</evidence>
<dbReference type="InterPro" id="IPR039763">
    <property type="entry name" value="ARMT1"/>
</dbReference>
<comment type="catalytic activity">
    <reaction evidence="1 10">
        <text>L-glutamyl-[protein] + S-adenosyl-L-methionine = [protein]-L-glutamate 5-O-methyl ester + S-adenosyl-L-homocysteine</text>
        <dbReference type="Rhea" id="RHEA:24452"/>
        <dbReference type="Rhea" id="RHEA-COMP:10208"/>
        <dbReference type="Rhea" id="RHEA-COMP:10311"/>
        <dbReference type="ChEBI" id="CHEBI:29973"/>
        <dbReference type="ChEBI" id="CHEBI:57856"/>
        <dbReference type="ChEBI" id="CHEBI:59789"/>
        <dbReference type="ChEBI" id="CHEBI:82795"/>
    </reaction>
</comment>
<evidence type="ECO:0000256" key="7">
    <source>
        <dbReference type="ARBA" id="ARBA00023211"/>
    </source>
</evidence>
<dbReference type="Proteomes" id="UP000271974">
    <property type="component" value="Unassembled WGS sequence"/>
</dbReference>
<accession>A0A433SWA8</accession>
<dbReference type="FunFam" id="3.40.50.10880:FF:000005">
    <property type="entry name" value="DUF89-domain-containing protein"/>
    <property type="match status" value="1"/>
</dbReference>
<dbReference type="GO" id="GO:0097023">
    <property type="term" value="F:fructose 6-phosphate aldolase activity"/>
    <property type="evidence" value="ECO:0007669"/>
    <property type="project" value="RHEA"/>
</dbReference>
<evidence type="ECO:0000256" key="10">
    <source>
        <dbReference type="RuleBase" id="RU367030"/>
    </source>
</evidence>
<evidence type="ECO:0000256" key="5">
    <source>
        <dbReference type="ARBA" id="ARBA00022723"/>
    </source>
</evidence>
<comment type="catalytic activity">
    <reaction evidence="2 10">
        <text>beta-D-fructose 1-phosphate + H2O = D-fructose + phosphate</text>
        <dbReference type="Rhea" id="RHEA:35603"/>
        <dbReference type="ChEBI" id="CHEBI:15377"/>
        <dbReference type="ChEBI" id="CHEBI:37721"/>
        <dbReference type="ChEBI" id="CHEBI:43474"/>
        <dbReference type="ChEBI" id="CHEBI:138881"/>
    </reaction>
</comment>
<keyword evidence="6 10" id="KW-0378">Hydrolase</keyword>
<evidence type="ECO:0000256" key="1">
    <source>
        <dbReference type="ARBA" id="ARBA00000807"/>
    </source>
</evidence>
<comment type="catalytic activity">
    <reaction evidence="9 10">
        <text>beta-D-fructose 6-phosphate = dihydroxyacetone + D-glyceraldehyde 3-phosphate</text>
        <dbReference type="Rhea" id="RHEA:28002"/>
        <dbReference type="ChEBI" id="CHEBI:16016"/>
        <dbReference type="ChEBI" id="CHEBI:57634"/>
        <dbReference type="ChEBI" id="CHEBI:59776"/>
    </reaction>
</comment>
<dbReference type="GO" id="GO:0030643">
    <property type="term" value="P:intracellular phosphate ion homeostasis"/>
    <property type="evidence" value="ECO:0007669"/>
    <property type="project" value="UniProtKB-ARBA"/>
</dbReference>
<organism evidence="12 13">
    <name type="scientific">Elysia chlorotica</name>
    <name type="common">Eastern emerald elysia</name>
    <name type="synonym">Sea slug</name>
    <dbReference type="NCBI Taxonomy" id="188477"/>
    <lineage>
        <taxon>Eukaryota</taxon>
        <taxon>Metazoa</taxon>
        <taxon>Spiralia</taxon>
        <taxon>Lophotrochozoa</taxon>
        <taxon>Mollusca</taxon>
        <taxon>Gastropoda</taxon>
        <taxon>Heterobranchia</taxon>
        <taxon>Euthyneura</taxon>
        <taxon>Panpulmonata</taxon>
        <taxon>Sacoglossa</taxon>
        <taxon>Placobranchoidea</taxon>
        <taxon>Plakobranchidae</taxon>
        <taxon>Elysia</taxon>
    </lineage>
</organism>
<dbReference type="Gene3D" id="1.20.930.60">
    <property type="match status" value="1"/>
</dbReference>
<evidence type="ECO:0000313" key="13">
    <source>
        <dbReference type="Proteomes" id="UP000271974"/>
    </source>
</evidence>
<keyword evidence="7 10" id="KW-0464">Manganese</keyword>
<dbReference type="PANTHER" id="PTHR12260:SF6">
    <property type="entry name" value="DAMAGE-CONTROL PHOSPHATASE ARMT1"/>
    <property type="match status" value="1"/>
</dbReference>
<dbReference type="GO" id="GO:0016462">
    <property type="term" value="F:pyrophosphatase activity"/>
    <property type="evidence" value="ECO:0007669"/>
    <property type="project" value="UniProtKB-ARBA"/>
</dbReference>
<protein>
    <recommendedName>
        <fullName evidence="10">Sugar phosphate phosphatase</fullName>
        <ecNumber evidence="10">2.1.1.-</ecNumber>
        <ecNumber evidence="10">3.1.3.-</ecNumber>
    </recommendedName>
</protein>
<feature type="domain" description="Damage-control phosphatase ARMT1-like metal-binding" evidence="11">
    <location>
        <begin position="22"/>
        <end position="427"/>
    </location>
</feature>
<evidence type="ECO:0000259" key="11">
    <source>
        <dbReference type="Pfam" id="PF01937"/>
    </source>
</evidence>
<dbReference type="EC" id="2.1.1.-" evidence="10"/>
<dbReference type="SUPFAM" id="SSF111321">
    <property type="entry name" value="AF1104-like"/>
    <property type="match status" value="1"/>
</dbReference>
<evidence type="ECO:0000256" key="6">
    <source>
        <dbReference type="ARBA" id="ARBA00022801"/>
    </source>
</evidence>
<keyword evidence="4" id="KW-0533">Nickel</keyword>
<dbReference type="STRING" id="188477.A0A433SWA8"/>
<comment type="function">
    <text evidence="8 10">Metal-dependent phosphatase that shows phosphatase activity against several substrates, including fructose-1-phosphate and fructose-6-phosphate. Its preference for fructose-1-phosphate, a strong glycating agent that causes DNA damage rather than a canonical yeast metabolite, suggests a damage-control function in hexose phosphate metabolism. Has also been shown to have O-methyltransferase activity that methylates glutamate residues of target proteins to form gamma-glutamyl methyl ester residues. Possibly methylates PCNA, suggesting it is involved in the DNA damage response.</text>
</comment>
<proteinExistence type="inferred from homology"/>
<dbReference type="InterPro" id="IPR036075">
    <property type="entry name" value="ARMT-1-like_metal-bd_sf"/>
</dbReference>
<comment type="caution">
    <text evidence="12">The sequence shown here is derived from an EMBL/GenBank/DDBJ whole genome shotgun (WGS) entry which is preliminary data.</text>
</comment>
<evidence type="ECO:0000256" key="3">
    <source>
        <dbReference type="ARBA" id="ARBA00009519"/>
    </source>
</evidence>
<dbReference type="GO" id="GO:0046872">
    <property type="term" value="F:metal ion binding"/>
    <property type="evidence" value="ECO:0007669"/>
    <property type="project" value="UniProtKB-UniRule"/>
</dbReference>
<keyword evidence="10" id="KW-0489">Methyltransferase</keyword>
<dbReference type="Pfam" id="PF01937">
    <property type="entry name" value="ARMT1-like_dom"/>
    <property type="match status" value="1"/>
</dbReference>
<dbReference type="AlphaFoldDB" id="A0A433SWA8"/>
<comment type="cofactor">
    <cofactor evidence="10">
        <name>Mn(2+)</name>
        <dbReference type="ChEBI" id="CHEBI:29035"/>
    </cofactor>
    <cofactor evidence="10">
        <name>Ni(2+)</name>
        <dbReference type="ChEBI" id="CHEBI:49786"/>
    </cofactor>
</comment>
<dbReference type="GO" id="GO:0008983">
    <property type="term" value="F:protein-glutamate O-methyltransferase activity"/>
    <property type="evidence" value="ECO:0007669"/>
    <property type="project" value="RHEA"/>
</dbReference>
<dbReference type="Gene3D" id="3.40.50.10880">
    <property type="entry name" value="Uncharacterised protein PF01937, DUF89, domain 3"/>
    <property type="match status" value="1"/>
</dbReference>
<dbReference type="EMBL" id="RQTK01000920">
    <property type="protein sequence ID" value="RUS73590.1"/>
    <property type="molecule type" value="Genomic_DNA"/>
</dbReference>
<gene>
    <name evidence="12" type="ORF">EGW08_018650</name>
</gene>
<dbReference type="GO" id="GO:0006974">
    <property type="term" value="P:DNA damage response"/>
    <property type="evidence" value="ECO:0007669"/>
    <property type="project" value="TreeGrafter"/>
</dbReference>